<dbReference type="EMBL" id="FMZW01000054">
    <property type="protein sequence ID" value="SDF40130.1"/>
    <property type="molecule type" value="Genomic_DNA"/>
</dbReference>
<reference evidence="1 2" key="1">
    <citation type="submission" date="2016-10" db="EMBL/GenBank/DDBJ databases">
        <authorList>
            <person name="de Groot N.N."/>
        </authorList>
    </citation>
    <scope>NUCLEOTIDE SEQUENCE [LARGE SCALE GENOMIC DNA]</scope>
    <source>
        <strain evidence="1 2">R5</strain>
    </source>
</reference>
<organism evidence="1 2">
    <name type="scientific">Bradyrhizobium brasilense</name>
    <dbReference type="NCBI Taxonomy" id="1419277"/>
    <lineage>
        <taxon>Bacteria</taxon>
        <taxon>Pseudomonadati</taxon>
        <taxon>Pseudomonadota</taxon>
        <taxon>Alphaproteobacteria</taxon>
        <taxon>Hyphomicrobiales</taxon>
        <taxon>Nitrobacteraceae</taxon>
        <taxon>Bradyrhizobium</taxon>
    </lineage>
</organism>
<protein>
    <submittedName>
        <fullName evidence="1">Uncharacterized protein</fullName>
    </submittedName>
</protein>
<accession>A0A1G7KT68</accession>
<dbReference type="AlphaFoldDB" id="A0A1G7KT68"/>
<gene>
    <name evidence="1" type="ORF">SAMN05216337_105418</name>
</gene>
<name>A0A1G7KT68_9BRAD</name>
<evidence type="ECO:0000313" key="2">
    <source>
        <dbReference type="Proteomes" id="UP000199245"/>
    </source>
</evidence>
<proteinExistence type="predicted"/>
<sequence length="45" mass="5573">MRKTEPRLIDEIKRQLEAIPSDKRYLSWQFAYLPILEKRLREHGF</sequence>
<dbReference type="Proteomes" id="UP000199245">
    <property type="component" value="Unassembled WGS sequence"/>
</dbReference>
<evidence type="ECO:0000313" key="1">
    <source>
        <dbReference type="EMBL" id="SDF40130.1"/>
    </source>
</evidence>